<dbReference type="Pfam" id="PF09335">
    <property type="entry name" value="VTT_dom"/>
    <property type="match status" value="1"/>
</dbReference>
<keyword evidence="6 7" id="KW-0472">Membrane</keyword>
<keyword evidence="4 7" id="KW-0812">Transmembrane</keyword>
<dbReference type="PANTHER" id="PTHR30353">
    <property type="entry name" value="INNER MEMBRANE PROTEIN DEDA-RELATED"/>
    <property type="match status" value="1"/>
</dbReference>
<evidence type="ECO:0000313" key="10">
    <source>
        <dbReference type="Proteomes" id="UP000031843"/>
    </source>
</evidence>
<accession>A0A0C4YJJ1</accession>
<dbReference type="KEGG" id="cbw:RR42_m3500"/>
<dbReference type="AlphaFoldDB" id="A0A0C4YJJ1"/>
<dbReference type="Proteomes" id="UP000031843">
    <property type="component" value="Chromosome main"/>
</dbReference>
<dbReference type="STRING" id="68895.RR42_m3500"/>
<feature type="domain" description="VTT" evidence="8">
    <location>
        <begin position="86"/>
        <end position="210"/>
    </location>
</feature>
<evidence type="ECO:0000256" key="1">
    <source>
        <dbReference type="ARBA" id="ARBA00004651"/>
    </source>
</evidence>
<keyword evidence="3 7" id="KW-1003">Cell membrane</keyword>
<gene>
    <name evidence="9" type="ORF">RR42_m3500</name>
</gene>
<organism evidence="9 10">
    <name type="scientific">Cupriavidus basilensis</name>
    <dbReference type="NCBI Taxonomy" id="68895"/>
    <lineage>
        <taxon>Bacteria</taxon>
        <taxon>Pseudomonadati</taxon>
        <taxon>Pseudomonadota</taxon>
        <taxon>Betaproteobacteria</taxon>
        <taxon>Burkholderiales</taxon>
        <taxon>Burkholderiaceae</taxon>
        <taxon>Cupriavidus</taxon>
    </lineage>
</organism>
<evidence type="ECO:0000256" key="6">
    <source>
        <dbReference type="ARBA" id="ARBA00023136"/>
    </source>
</evidence>
<reference evidence="9 10" key="1">
    <citation type="journal article" date="2015" name="Genome Announc.">
        <title>Complete Genome Sequence of Cupriavidus basilensis 4G11, Isolated from the Oak Ridge Field Research Center Site.</title>
        <authorList>
            <person name="Ray J."/>
            <person name="Waters R.J."/>
            <person name="Skerker J.M."/>
            <person name="Kuehl J.V."/>
            <person name="Price M.N."/>
            <person name="Huang J."/>
            <person name="Chakraborty R."/>
            <person name="Arkin A.P."/>
            <person name="Deutschbauer A."/>
        </authorList>
    </citation>
    <scope>NUCLEOTIDE SEQUENCE [LARGE SCALE GENOMIC DNA]</scope>
    <source>
        <strain evidence="9">4G11</strain>
    </source>
</reference>
<dbReference type="EMBL" id="CP010536">
    <property type="protein sequence ID" value="AJG20866.1"/>
    <property type="molecule type" value="Genomic_DNA"/>
</dbReference>
<feature type="transmembrane region" description="Helical" evidence="7">
    <location>
        <begin position="224"/>
        <end position="246"/>
    </location>
</feature>
<keyword evidence="10" id="KW-1185">Reference proteome</keyword>
<protein>
    <submittedName>
        <fullName evidence="9">DedA protein</fullName>
    </submittedName>
</protein>
<feature type="transmembrane region" description="Helical" evidence="7">
    <location>
        <begin position="192"/>
        <end position="212"/>
    </location>
</feature>
<evidence type="ECO:0000256" key="4">
    <source>
        <dbReference type="ARBA" id="ARBA00022692"/>
    </source>
</evidence>
<sequence length="254" mass="28076">MRRLAHGRAMDEKWLGKVTLAPVRSCMMSANYRTGIELDIALQFIDMLLHVDKYLGTVIQNYGAWVYAILFAIVFAETGLVVLPFLPGDSLLFIAGAFCATHAMNEWALVGLLLVAATGGNTVNYFVGSWVGPKVFDGHWRFLDQQALRKTHDFYERHGGKMLVMARFLPIVRTFAPFVAGVSQMTFAKFQLFNVIGAAAWVLGLVFAGYFFGNLPFIKQYLNLIVLAGIGAAVVPLVLGGLWKLVRGGKRRPS</sequence>
<dbReference type="InterPro" id="IPR032816">
    <property type="entry name" value="VTT_dom"/>
</dbReference>
<evidence type="ECO:0000259" key="8">
    <source>
        <dbReference type="Pfam" id="PF09335"/>
    </source>
</evidence>
<evidence type="ECO:0000256" key="7">
    <source>
        <dbReference type="RuleBase" id="RU367016"/>
    </source>
</evidence>
<dbReference type="PANTHER" id="PTHR30353:SF0">
    <property type="entry name" value="TRANSMEMBRANE PROTEIN"/>
    <property type="match status" value="1"/>
</dbReference>
<evidence type="ECO:0000256" key="2">
    <source>
        <dbReference type="ARBA" id="ARBA00010792"/>
    </source>
</evidence>
<feature type="transmembrane region" description="Helical" evidence="7">
    <location>
        <begin position="107"/>
        <end position="127"/>
    </location>
</feature>
<dbReference type="InterPro" id="IPR032818">
    <property type="entry name" value="DedA-like"/>
</dbReference>
<keyword evidence="5 7" id="KW-1133">Transmembrane helix</keyword>
<proteinExistence type="inferred from homology"/>
<evidence type="ECO:0000313" key="9">
    <source>
        <dbReference type="EMBL" id="AJG20866.1"/>
    </source>
</evidence>
<comment type="subcellular location">
    <subcellularLocation>
        <location evidence="1 7">Cell membrane</location>
        <topology evidence="1 7">Multi-pass membrane protein</topology>
    </subcellularLocation>
</comment>
<feature type="transmembrane region" description="Helical" evidence="7">
    <location>
        <begin position="64"/>
        <end position="86"/>
    </location>
</feature>
<dbReference type="GO" id="GO:0005886">
    <property type="term" value="C:plasma membrane"/>
    <property type="evidence" value="ECO:0007669"/>
    <property type="project" value="UniProtKB-SubCell"/>
</dbReference>
<evidence type="ECO:0000256" key="3">
    <source>
        <dbReference type="ARBA" id="ARBA00022475"/>
    </source>
</evidence>
<comment type="similarity">
    <text evidence="2 7">Belongs to the DedA family.</text>
</comment>
<name>A0A0C4YJJ1_9BURK</name>
<evidence type="ECO:0000256" key="5">
    <source>
        <dbReference type="ARBA" id="ARBA00022989"/>
    </source>
</evidence>